<accession>A0A316FYC3</accession>
<dbReference type="InterPro" id="IPR036291">
    <property type="entry name" value="NAD(P)-bd_dom_sf"/>
</dbReference>
<comment type="similarity">
    <text evidence="1 3">Belongs to the short-chain dehydrogenases/reductases (SDR) family.</text>
</comment>
<evidence type="ECO:0000313" key="6">
    <source>
        <dbReference type="Proteomes" id="UP000245390"/>
    </source>
</evidence>
<evidence type="ECO:0000256" key="2">
    <source>
        <dbReference type="ARBA" id="ARBA00023002"/>
    </source>
</evidence>
<sequence>MKNWLITGASRGLGKAMAQTALSRGDKVVLAGRRLGAVQAVADAEPSRALAVQIDVTDGESVRRGTAEAIAWSPSIDVLVNNAGHGLHGAVEEVSDEEAREVFEVNFFGQLRVLRAVLPHMRRQRRGHVINIGSISGLLSAAGTGLYSATKFALEGVSEAMQAELAPLGVFVTIVEPGPFRTDFNGTSLLRAEAPIDDYSDTAGRRTASLRTTSGKQSGDPVKAAELIYKIAGSDAPPLHLVLGDIAIERARGKLRALASEIDAWEAPSRATAY</sequence>
<comment type="caution">
    <text evidence="5">The sequence shown here is derived from an EMBL/GenBank/DDBJ whole genome shotgun (WGS) entry which is preliminary data.</text>
</comment>
<evidence type="ECO:0000256" key="1">
    <source>
        <dbReference type="ARBA" id="ARBA00006484"/>
    </source>
</evidence>
<dbReference type="PROSITE" id="PS00061">
    <property type="entry name" value="ADH_SHORT"/>
    <property type="match status" value="1"/>
</dbReference>
<dbReference type="InterPro" id="IPR002347">
    <property type="entry name" value="SDR_fam"/>
</dbReference>
<proteinExistence type="inferred from homology"/>
<evidence type="ECO:0000313" key="5">
    <source>
        <dbReference type="EMBL" id="PWK53599.1"/>
    </source>
</evidence>
<dbReference type="AlphaFoldDB" id="A0A316FYC3"/>
<dbReference type="SMART" id="SM00822">
    <property type="entry name" value="PKS_KR"/>
    <property type="match status" value="1"/>
</dbReference>
<name>A0A316FYC3_9RHOB</name>
<dbReference type="Pfam" id="PF00106">
    <property type="entry name" value="adh_short"/>
    <property type="match status" value="1"/>
</dbReference>
<dbReference type="Proteomes" id="UP000245390">
    <property type="component" value="Unassembled WGS sequence"/>
</dbReference>
<dbReference type="NCBIfam" id="NF004824">
    <property type="entry name" value="PRK06180.1"/>
    <property type="match status" value="1"/>
</dbReference>
<organism evidence="5 6">
    <name type="scientific">Silicimonas algicola</name>
    <dbReference type="NCBI Taxonomy" id="1826607"/>
    <lineage>
        <taxon>Bacteria</taxon>
        <taxon>Pseudomonadati</taxon>
        <taxon>Pseudomonadota</taxon>
        <taxon>Alphaproteobacteria</taxon>
        <taxon>Rhodobacterales</taxon>
        <taxon>Paracoccaceae</taxon>
    </lineage>
</organism>
<protein>
    <submittedName>
        <fullName evidence="5">Short-subunit dehydrogenase</fullName>
    </submittedName>
</protein>
<feature type="domain" description="Ketoreductase" evidence="4">
    <location>
        <begin position="2"/>
        <end position="183"/>
    </location>
</feature>
<dbReference type="EMBL" id="QGGV01000013">
    <property type="protein sequence ID" value="PWK53599.1"/>
    <property type="molecule type" value="Genomic_DNA"/>
</dbReference>
<dbReference type="PRINTS" id="PR00080">
    <property type="entry name" value="SDRFAMILY"/>
</dbReference>
<keyword evidence="6" id="KW-1185">Reference proteome</keyword>
<dbReference type="PRINTS" id="PR00081">
    <property type="entry name" value="GDHRDH"/>
</dbReference>
<dbReference type="RefSeq" id="WP_109761053.1">
    <property type="nucleotide sequence ID" value="NZ_CP034588.1"/>
</dbReference>
<dbReference type="InterPro" id="IPR051911">
    <property type="entry name" value="SDR_oxidoreductase"/>
</dbReference>
<dbReference type="SUPFAM" id="SSF51735">
    <property type="entry name" value="NAD(P)-binding Rossmann-fold domains"/>
    <property type="match status" value="1"/>
</dbReference>
<keyword evidence="2" id="KW-0560">Oxidoreductase</keyword>
<dbReference type="OrthoDB" id="9793825at2"/>
<dbReference type="Gene3D" id="3.40.50.720">
    <property type="entry name" value="NAD(P)-binding Rossmann-like Domain"/>
    <property type="match status" value="1"/>
</dbReference>
<evidence type="ECO:0000256" key="3">
    <source>
        <dbReference type="RuleBase" id="RU000363"/>
    </source>
</evidence>
<dbReference type="PANTHER" id="PTHR43976:SF16">
    <property type="entry name" value="SHORT-CHAIN DEHYDROGENASE_REDUCTASE FAMILY PROTEIN"/>
    <property type="match status" value="1"/>
</dbReference>
<dbReference type="PANTHER" id="PTHR43976">
    <property type="entry name" value="SHORT CHAIN DEHYDROGENASE"/>
    <property type="match status" value="1"/>
</dbReference>
<reference evidence="5 6" key="1">
    <citation type="submission" date="2018-05" db="EMBL/GenBank/DDBJ databases">
        <title>Genomic Encyclopedia of Type Strains, Phase IV (KMG-IV): sequencing the most valuable type-strain genomes for metagenomic binning, comparative biology and taxonomic classification.</title>
        <authorList>
            <person name="Goeker M."/>
        </authorList>
    </citation>
    <scope>NUCLEOTIDE SEQUENCE [LARGE SCALE GENOMIC DNA]</scope>
    <source>
        <strain evidence="5 6">DSM 103371</strain>
    </source>
</reference>
<dbReference type="CDD" id="cd05374">
    <property type="entry name" value="17beta-HSD-like_SDR_c"/>
    <property type="match status" value="1"/>
</dbReference>
<dbReference type="GO" id="GO:0016491">
    <property type="term" value="F:oxidoreductase activity"/>
    <property type="evidence" value="ECO:0007669"/>
    <property type="project" value="UniProtKB-KW"/>
</dbReference>
<gene>
    <name evidence="5" type="ORF">C8D95_113124</name>
</gene>
<dbReference type="InterPro" id="IPR057326">
    <property type="entry name" value="KR_dom"/>
</dbReference>
<dbReference type="InterPro" id="IPR020904">
    <property type="entry name" value="Sc_DH/Rdtase_CS"/>
</dbReference>
<dbReference type="KEGG" id="salo:EF888_15030"/>
<evidence type="ECO:0000259" key="4">
    <source>
        <dbReference type="SMART" id="SM00822"/>
    </source>
</evidence>